<dbReference type="EMBL" id="CP157484">
    <property type="protein sequence ID" value="XBO40440.1"/>
    <property type="molecule type" value="Genomic_DNA"/>
</dbReference>
<organism evidence="1">
    <name type="scientific">Alsobacter sp. KACC 23698</name>
    <dbReference type="NCBI Taxonomy" id="3149229"/>
    <lineage>
        <taxon>Bacteria</taxon>
        <taxon>Pseudomonadati</taxon>
        <taxon>Pseudomonadota</taxon>
        <taxon>Alphaproteobacteria</taxon>
        <taxon>Hyphomicrobiales</taxon>
        <taxon>Alsobacteraceae</taxon>
        <taxon>Alsobacter</taxon>
    </lineage>
</organism>
<reference evidence="1" key="1">
    <citation type="submission" date="2024-05" db="EMBL/GenBank/DDBJ databases">
        <authorList>
            <person name="Kim S."/>
            <person name="Heo J."/>
            <person name="Choi H."/>
            <person name="Choi Y."/>
            <person name="Kwon S.-W."/>
            <person name="Kim Y."/>
        </authorList>
    </citation>
    <scope>NUCLEOTIDE SEQUENCE</scope>
    <source>
        <strain evidence="1">KACC 23698</strain>
    </source>
</reference>
<dbReference type="RefSeq" id="WP_406857300.1">
    <property type="nucleotide sequence ID" value="NZ_CP157484.1"/>
</dbReference>
<name>A0AAU7JJE3_9HYPH</name>
<sequence length="93" mass="10323">MSLTGRFDFQITFTGKLVLLVEEEVPKMFKRGKGSQAMRKRWRPAKAIDLSVPAMRPLIDLRGAAGKRPFTPQLVAVDGGLKTEPTPYAESYG</sequence>
<proteinExistence type="predicted"/>
<evidence type="ECO:0000313" key="1">
    <source>
        <dbReference type="EMBL" id="XBO40440.1"/>
    </source>
</evidence>
<dbReference type="AlphaFoldDB" id="A0AAU7JJE3"/>
<accession>A0AAU7JJE3</accession>
<protein>
    <submittedName>
        <fullName evidence="1">Uncharacterized protein</fullName>
    </submittedName>
</protein>
<gene>
    <name evidence="1" type="ORF">ABEG18_06645</name>
</gene>